<evidence type="ECO:0000313" key="1">
    <source>
        <dbReference type="EMBL" id="KAF2470808.1"/>
    </source>
</evidence>
<sequence>MDSTRSLVTLLSNLYGNLSSVPKSITSEEQSSEKLLNWPSISNFLSVVTSSGLRQYDQGLFLSGLHSASLGEGRDYRVDLCEESGTGNRLIVKHVKLEPPPPGTVEQAKDPVVRRFRKVLKEVRVMSHPPLKNCKYILGLSGYGWEYADQAYLSPFLVVEYANRGTLRDFFRSMPSTSWEQKRAICEQIARGLFALHSSAIVHGDVKMENILICEVAPEVFCAKIADFGSSILAVGENGVRDYWGTELYNAPELRKGQLYHKDRDIVAENLLWACDIYSYGLLVWEVVRNGRNFFAEERAQSAVDGNEYGQIIDIALKDCDMEREAGDSSRILFKLRRVVEHALHLHPSERWKPDVIISALENVKQQESLVCYPLHLPSKDTTLRQSPRDIFSDLVTEFSTDEVSESTIRIPPWDIQMALASGIRQHTEQPDSDETGKAALNMSILYFLGFGVERDIERALSFMKLASQKGSVAARHLVARLHAAFNIDLVEESVDALDSPSEEDQASIIISALKETTYYTPWHEVDLVSQRKMLQACDHSGFGIHELAYLGITDRLNKLLVSGTKDCPDDVGRTALYFACWGGHLPAIQSLLAHGSEAWRGDRDGYTPLHFMIMLPQEDVVDAVDSIMRSPNVDINAYASEPLELLEGWIEVVGAPIHWAIASRNETLVIALLQHGADITSWDTERSPIHLAASLHLYDILEILLKPAFLPSIEALHHIQSPFFSLNRSDPIWRTALHGKIWKEAIQQTISILARHWDVNEISHPEFGLTPLSKIAYTNISDVDVEIAACLIAHPGCTPDVQSSGITALQAAIFGIRGVPVASHAKIAKLILDAGCSARKTSLMIKPGWNALHWAIAQNTISGVEAILMRDRDLLHVVTQDDLAEYPLHLATLVGCPMLKLLLDFGANPALETKSGLTPLGSYLSDQRAETPNEMLDALLSAARTNNYIVFKRDEEDWTVLHYTVTRASILSMEGIQGQLLLQTLLSNHPDLMRELLDVRTKAGWTPLHLAAYNSGYGAVRLLCEFGADVLLETRSGVDAFNIVLERARHTPPKSLRGEGMEIKWMRSGYKAAKLLKKYMAERDCIIDLTKLHLAAYMGYYEKVVRLVEKGMNPSITVSGETPAQMLEGSLWNGEPEFKERARRILDFLKKKGG</sequence>
<name>A0ACB6QV03_9PLEO</name>
<organism evidence="1 2">
    <name type="scientific">Lindgomyces ingoldianus</name>
    <dbReference type="NCBI Taxonomy" id="673940"/>
    <lineage>
        <taxon>Eukaryota</taxon>
        <taxon>Fungi</taxon>
        <taxon>Dikarya</taxon>
        <taxon>Ascomycota</taxon>
        <taxon>Pezizomycotina</taxon>
        <taxon>Dothideomycetes</taxon>
        <taxon>Pleosporomycetidae</taxon>
        <taxon>Pleosporales</taxon>
        <taxon>Lindgomycetaceae</taxon>
        <taxon>Lindgomyces</taxon>
    </lineage>
</organism>
<protein>
    <submittedName>
        <fullName evidence="1">Uncharacterized protein</fullName>
    </submittedName>
</protein>
<reference evidence="1" key="1">
    <citation type="journal article" date="2020" name="Stud. Mycol.">
        <title>101 Dothideomycetes genomes: a test case for predicting lifestyles and emergence of pathogens.</title>
        <authorList>
            <person name="Haridas S."/>
            <person name="Albert R."/>
            <person name="Binder M."/>
            <person name="Bloem J."/>
            <person name="Labutti K."/>
            <person name="Salamov A."/>
            <person name="Andreopoulos B."/>
            <person name="Baker S."/>
            <person name="Barry K."/>
            <person name="Bills G."/>
            <person name="Bluhm B."/>
            <person name="Cannon C."/>
            <person name="Castanera R."/>
            <person name="Culley D."/>
            <person name="Daum C."/>
            <person name="Ezra D."/>
            <person name="Gonzalez J."/>
            <person name="Henrissat B."/>
            <person name="Kuo A."/>
            <person name="Liang C."/>
            <person name="Lipzen A."/>
            <person name="Lutzoni F."/>
            <person name="Magnuson J."/>
            <person name="Mondo S."/>
            <person name="Nolan M."/>
            <person name="Ohm R."/>
            <person name="Pangilinan J."/>
            <person name="Park H.-J."/>
            <person name="Ramirez L."/>
            <person name="Alfaro M."/>
            <person name="Sun H."/>
            <person name="Tritt A."/>
            <person name="Yoshinaga Y."/>
            <person name="Zwiers L.-H."/>
            <person name="Turgeon B."/>
            <person name="Goodwin S."/>
            <person name="Spatafora J."/>
            <person name="Crous P."/>
            <person name="Grigoriev I."/>
        </authorList>
    </citation>
    <scope>NUCLEOTIDE SEQUENCE</scope>
    <source>
        <strain evidence="1">ATCC 200398</strain>
    </source>
</reference>
<dbReference type="EMBL" id="MU003507">
    <property type="protein sequence ID" value="KAF2470808.1"/>
    <property type="molecule type" value="Genomic_DNA"/>
</dbReference>
<accession>A0ACB6QV03</accession>
<comment type="caution">
    <text evidence="1">The sequence shown here is derived from an EMBL/GenBank/DDBJ whole genome shotgun (WGS) entry which is preliminary data.</text>
</comment>
<dbReference type="Proteomes" id="UP000799755">
    <property type="component" value="Unassembled WGS sequence"/>
</dbReference>
<gene>
    <name evidence="1" type="ORF">BDR25DRAFT_287027</name>
</gene>
<keyword evidence="2" id="KW-1185">Reference proteome</keyword>
<proteinExistence type="predicted"/>
<evidence type="ECO:0000313" key="2">
    <source>
        <dbReference type="Proteomes" id="UP000799755"/>
    </source>
</evidence>